<dbReference type="InterPro" id="IPR016171">
    <property type="entry name" value="Vanillyl_alc_oxidase_C-sub2"/>
</dbReference>
<keyword evidence="3" id="KW-0274">FAD</keyword>
<dbReference type="Pfam" id="PF02913">
    <property type="entry name" value="FAD-oxidase_C"/>
    <property type="match status" value="1"/>
</dbReference>
<protein>
    <submittedName>
        <fullName evidence="6">FAD-linked oxidase C-terminal domain-containing protein</fullName>
    </submittedName>
</protein>
<dbReference type="InterPro" id="IPR036318">
    <property type="entry name" value="FAD-bd_PCMH-like_sf"/>
</dbReference>
<evidence type="ECO:0000256" key="3">
    <source>
        <dbReference type="ARBA" id="ARBA00022827"/>
    </source>
</evidence>
<dbReference type="InterPro" id="IPR004113">
    <property type="entry name" value="FAD-bd_oxidored_4_C"/>
</dbReference>
<dbReference type="InterPro" id="IPR016169">
    <property type="entry name" value="FAD-bd_PCMH_sub2"/>
</dbReference>
<dbReference type="PROSITE" id="PS51387">
    <property type="entry name" value="FAD_PCMH"/>
    <property type="match status" value="1"/>
</dbReference>
<gene>
    <name evidence="6" type="ORF">GCM10025780_07560</name>
</gene>
<sequence>MTSSSDERLDARRDDRLGEALLERLRAALPEGAVVTAVDAIAERSSDRSGVLGQTGALAVVRPRTTAEVAAVLALANETRTPVVPQGALTGLAGAANAVEGAILLDLGRLDRILAIDATERTAVVQPGVIVADLQQTVAAQGLFYAPDPASAEWATVGGTIATNAGGMRALKYGVTRDSVRSLEVVLADGTVVRTRPDTVKGVASLDLTALVIGSEGTLAVVTEATLQLRPAPGIPRGVAATFADVPSALAAANAVMTSGSLPTTLELLDDVALGAIRAWAPDLGLPEEANAWVLAVSDAADGDEELSRFEAVLQANGAITVERAADAETLDKLLDARRALNPALRELRGASLNGDVAVPLGRLGEFFARLTALASERGVEISVAGHVGDGNLHPVVAFDGDDPEQVAAAHRAHDEILGLAQAVGGTMTGEHGVGVEKLPGLGGELSERVRDLQLGIKAVFDPRGILNPGKKFG</sequence>
<organism evidence="6 7">
    <name type="scientific">Frondihabitans cladoniiphilus</name>
    <dbReference type="NCBI Taxonomy" id="715785"/>
    <lineage>
        <taxon>Bacteria</taxon>
        <taxon>Bacillati</taxon>
        <taxon>Actinomycetota</taxon>
        <taxon>Actinomycetes</taxon>
        <taxon>Micrococcales</taxon>
        <taxon>Microbacteriaceae</taxon>
        <taxon>Frondihabitans</taxon>
    </lineage>
</organism>
<evidence type="ECO:0000256" key="1">
    <source>
        <dbReference type="ARBA" id="ARBA00001974"/>
    </source>
</evidence>
<dbReference type="PANTHER" id="PTHR42934">
    <property type="entry name" value="GLYCOLATE OXIDASE SUBUNIT GLCD"/>
    <property type="match status" value="1"/>
</dbReference>
<reference evidence="7" key="1">
    <citation type="journal article" date="2019" name="Int. J. Syst. Evol. Microbiol.">
        <title>The Global Catalogue of Microorganisms (GCM) 10K type strain sequencing project: providing services to taxonomists for standard genome sequencing and annotation.</title>
        <authorList>
            <consortium name="The Broad Institute Genomics Platform"/>
            <consortium name="The Broad Institute Genome Sequencing Center for Infectious Disease"/>
            <person name="Wu L."/>
            <person name="Ma J."/>
        </authorList>
    </citation>
    <scope>NUCLEOTIDE SEQUENCE [LARGE SCALE GENOMIC DNA]</scope>
    <source>
        <strain evidence="7">JCM 18956</strain>
    </source>
</reference>
<evidence type="ECO:0000313" key="6">
    <source>
        <dbReference type="EMBL" id="GAA4667729.1"/>
    </source>
</evidence>
<dbReference type="Gene3D" id="3.30.465.10">
    <property type="match status" value="1"/>
</dbReference>
<dbReference type="InterPro" id="IPR016166">
    <property type="entry name" value="FAD-bd_PCMH"/>
</dbReference>
<keyword evidence="7" id="KW-1185">Reference proteome</keyword>
<proteinExistence type="predicted"/>
<dbReference type="InterPro" id="IPR051914">
    <property type="entry name" value="FAD-linked_OxidoTrans_Type4"/>
</dbReference>
<comment type="cofactor">
    <cofactor evidence="1">
        <name>FAD</name>
        <dbReference type="ChEBI" id="CHEBI:57692"/>
    </cofactor>
</comment>
<dbReference type="Gene3D" id="3.30.70.2740">
    <property type="match status" value="1"/>
</dbReference>
<dbReference type="Proteomes" id="UP001501295">
    <property type="component" value="Unassembled WGS sequence"/>
</dbReference>
<keyword evidence="4" id="KW-0560">Oxidoreductase</keyword>
<evidence type="ECO:0000256" key="2">
    <source>
        <dbReference type="ARBA" id="ARBA00022630"/>
    </source>
</evidence>
<dbReference type="Pfam" id="PF01565">
    <property type="entry name" value="FAD_binding_4"/>
    <property type="match status" value="1"/>
</dbReference>
<evidence type="ECO:0000256" key="4">
    <source>
        <dbReference type="ARBA" id="ARBA00023002"/>
    </source>
</evidence>
<dbReference type="Gene3D" id="1.10.45.10">
    <property type="entry name" value="Vanillyl-alcohol Oxidase, Chain A, domain 4"/>
    <property type="match status" value="1"/>
</dbReference>
<dbReference type="SUPFAM" id="SSF56176">
    <property type="entry name" value="FAD-binding/transporter-associated domain-like"/>
    <property type="match status" value="1"/>
</dbReference>
<accession>A0ABP8VN92</accession>
<dbReference type="EMBL" id="BAABLM010000001">
    <property type="protein sequence ID" value="GAA4667729.1"/>
    <property type="molecule type" value="Genomic_DNA"/>
</dbReference>
<dbReference type="RefSeq" id="WP_345373362.1">
    <property type="nucleotide sequence ID" value="NZ_BAABLM010000001.1"/>
</dbReference>
<dbReference type="SUPFAM" id="SSF55103">
    <property type="entry name" value="FAD-linked oxidases, C-terminal domain"/>
    <property type="match status" value="1"/>
</dbReference>
<feature type="domain" description="FAD-binding PCMH-type" evidence="5">
    <location>
        <begin position="53"/>
        <end position="232"/>
    </location>
</feature>
<dbReference type="InterPro" id="IPR006094">
    <property type="entry name" value="Oxid_FAD_bind_N"/>
</dbReference>
<name>A0ABP8VN92_9MICO</name>
<evidence type="ECO:0000259" key="5">
    <source>
        <dbReference type="PROSITE" id="PS51387"/>
    </source>
</evidence>
<dbReference type="PANTHER" id="PTHR42934:SF2">
    <property type="entry name" value="GLYCOLATE OXIDASE SUBUNIT GLCD"/>
    <property type="match status" value="1"/>
</dbReference>
<comment type="caution">
    <text evidence="6">The sequence shown here is derived from an EMBL/GenBank/DDBJ whole genome shotgun (WGS) entry which is preliminary data.</text>
</comment>
<dbReference type="InterPro" id="IPR016164">
    <property type="entry name" value="FAD-linked_Oxase-like_C"/>
</dbReference>
<evidence type="ECO:0000313" key="7">
    <source>
        <dbReference type="Proteomes" id="UP001501295"/>
    </source>
</evidence>
<keyword evidence="2" id="KW-0285">Flavoprotein</keyword>